<evidence type="ECO:0000256" key="8">
    <source>
        <dbReference type="ARBA" id="ARBA00023018"/>
    </source>
</evidence>
<dbReference type="AlphaFoldDB" id="A0A8C0L5H5"/>
<dbReference type="GO" id="GO:2000300">
    <property type="term" value="P:regulation of synaptic vesicle exocytosis"/>
    <property type="evidence" value="ECO:0007669"/>
    <property type="project" value="Ensembl"/>
</dbReference>
<dbReference type="FunFam" id="3.40.50.20:FF:000008">
    <property type="entry name" value="Synapsin III"/>
    <property type="match status" value="1"/>
</dbReference>
<dbReference type="InterPro" id="IPR019735">
    <property type="entry name" value="Synapsin_CS"/>
</dbReference>
<dbReference type="GO" id="GO:0007269">
    <property type="term" value="P:neurotransmitter secretion"/>
    <property type="evidence" value="ECO:0007669"/>
    <property type="project" value="Ensembl"/>
</dbReference>
<evidence type="ECO:0000256" key="12">
    <source>
        <dbReference type="ARBA" id="ARBA00023273"/>
    </source>
</evidence>
<dbReference type="InterPro" id="IPR020897">
    <property type="entry name" value="Synapsin_pre-ATP-grasp_dom"/>
</dbReference>
<evidence type="ECO:0000259" key="19">
    <source>
        <dbReference type="Pfam" id="PF02750"/>
    </source>
</evidence>
<evidence type="ECO:0000256" key="13">
    <source>
        <dbReference type="ARBA" id="ARBA00023329"/>
    </source>
</evidence>
<evidence type="ECO:0000256" key="7">
    <source>
        <dbReference type="ARBA" id="ARBA00022737"/>
    </source>
</evidence>
<gene>
    <name evidence="20" type="primary">SYN1</name>
</gene>
<dbReference type="Pfam" id="PF02750">
    <property type="entry name" value="Synapsin_C"/>
    <property type="match status" value="1"/>
</dbReference>
<proteinExistence type="inferred from homology"/>
<sequence length="668" mass="69961">MNYLRRRLSDSNFMANLPNGYMTDLQRPQPPPPPPAAPSPGATPGPATAIAERASASAPVASPAAPSPGSSGGGGFFSSLSNAVKQTTAAAAATFSEQVGGGSGGAGRGGAAARVLLVIDEPHTDWAKYFKGKKIHGEIDIKVEQAEFSDLNLVAHANGGFSVDMEVLRNGVKVMRSLKPDFVLIRQHAFSMARNGDYRSLVIGLQYAGIPRTVSCMCDLLTHLSCSTTYPVVVKMGHAHSGMGKVKVDNQHDFQDIASVVALTKTYATAEPFIDAKYDVRVQKIGQNYKAYMRTSVSGNWKTNTGSAMLEQIAMSDRYKLWVDTCSEIFGGLDICAVEALHGKDGRDHIIEVVGSSMPLIGDHQDEDKQLIVELVVNKMAQALPRQQQRDASPGRGSHSQTPSPGALPLGRQTSQQPSGPPAQQRPPPQAPPASPGPQRQGPPLQQRPPPQGQQHLSGLGPPAGSPLPQRLPSPTSAPQQPVSQAQPLSQAQGRQSRPVAGGPGAPPAARPPASPSPQRQAGPPQATRQTSVSGQAPPKASGAPPSGQQRQGPPQKPPGPAGPTRQASQAGPMPRTGPPTTQQPRPSGPGPAGRPAKPQLAQKPSQDVPSPATAGGPPHPQLNKSQSLTNAFNLPEPAPPRPSLSQDEVKAETIRSLRKSFASLFSD</sequence>
<dbReference type="GO" id="GO:0098693">
    <property type="term" value="P:regulation of synaptic vesicle cycle"/>
    <property type="evidence" value="ECO:0007669"/>
    <property type="project" value="Ensembl"/>
</dbReference>
<evidence type="ECO:0000256" key="15">
    <source>
        <dbReference type="ARBA" id="ARBA00034106"/>
    </source>
</evidence>
<protein>
    <recommendedName>
        <fullName evidence="4">Synapsin-1</fullName>
    </recommendedName>
    <alternativeName>
        <fullName evidence="14">Synapsin I</fullName>
    </alternativeName>
</protein>
<feature type="region of interest" description="Disordered" evidence="17">
    <location>
        <begin position="384"/>
        <end position="652"/>
    </location>
</feature>
<feature type="compositionally biased region" description="Low complexity" evidence="17">
    <location>
        <begin position="534"/>
        <end position="554"/>
    </location>
</feature>
<evidence type="ECO:0000256" key="11">
    <source>
        <dbReference type="ARBA" id="ARBA00023203"/>
    </source>
</evidence>
<dbReference type="GeneTree" id="ENSGT00940000161978"/>
<evidence type="ECO:0000256" key="3">
    <source>
        <dbReference type="ARBA" id="ARBA00008243"/>
    </source>
</evidence>
<dbReference type="Ensembl" id="ENSCAFT00020031455.1">
    <property type="protein sequence ID" value="ENSCAFP00020027249.1"/>
    <property type="gene ID" value="ENSCAFG00020021372.1"/>
</dbReference>
<dbReference type="Pfam" id="PF10581">
    <property type="entry name" value="Synapsin_N"/>
    <property type="match status" value="1"/>
</dbReference>
<name>A0A8C0L5H5_CANLU</name>
<evidence type="ECO:0000256" key="16">
    <source>
        <dbReference type="ARBA" id="ARBA00046960"/>
    </source>
</evidence>
<dbReference type="GO" id="GO:0003779">
    <property type="term" value="F:actin binding"/>
    <property type="evidence" value="ECO:0007669"/>
    <property type="project" value="UniProtKB-KW"/>
</dbReference>
<keyword evidence="11" id="KW-0009">Actin-binding</keyword>
<feature type="compositionally biased region" description="Pro residues" evidence="17">
    <location>
        <begin position="28"/>
        <end position="43"/>
    </location>
</feature>
<dbReference type="GO" id="GO:0030424">
    <property type="term" value="C:axon"/>
    <property type="evidence" value="ECO:0007669"/>
    <property type="project" value="Ensembl"/>
</dbReference>
<evidence type="ECO:0000256" key="14">
    <source>
        <dbReference type="ARBA" id="ARBA00029646"/>
    </source>
</evidence>
<evidence type="ECO:0000313" key="21">
    <source>
        <dbReference type="Proteomes" id="UP000694391"/>
    </source>
</evidence>
<keyword evidence="5" id="KW-0488">Methylation</keyword>
<dbReference type="GO" id="GO:0048786">
    <property type="term" value="C:presynaptic active zone"/>
    <property type="evidence" value="ECO:0007669"/>
    <property type="project" value="Ensembl"/>
</dbReference>
<evidence type="ECO:0000256" key="9">
    <source>
        <dbReference type="ARBA" id="ARBA00023034"/>
    </source>
</evidence>
<feature type="domain" description="Synapsin ATP-binding" evidence="19">
    <location>
        <begin position="227"/>
        <end position="382"/>
    </location>
</feature>
<dbReference type="PROSITE" id="PS00415">
    <property type="entry name" value="SYNAPSIN_1"/>
    <property type="match status" value="1"/>
</dbReference>
<dbReference type="InterPro" id="IPR016185">
    <property type="entry name" value="PreATP-grasp_dom_sf"/>
</dbReference>
<keyword evidence="6" id="KW-0597">Phosphoprotein</keyword>
<dbReference type="InterPro" id="IPR020898">
    <property type="entry name" value="Synapsin_ATP-bd_dom"/>
</dbReference>
<evidence type="ECO:0000256" key="6">
    <source>
        <dbReference type="ARBA" id="ARBA00022553"/>
    </source>
</evidence>
<dbReference type="SUPFAM" id="SSF52440">
    <property type="entry name" value="PreATP-grasp domain"/>
    <property type="match status" value="1"/>
</dbReference>
<feature type="compositionally biased region" description="Low complexity" evidence="17">
    <location>
        <begin position="453"/>
        <end position="463"/>
    </location>
</feature>
<dbReference type="GO" id="GO:0098685">
    <property type="term" value="C:Schaffer collateral - CA1 synapse"/>
    <property type="evidence" value="ECO:0007669"/>
    <property type="project" value="Ensembl"/>
</dbReference>
<dbReference type="FunFam" id="3.30.470.20:FF:000042">
    <property type="entry name" value="Synapsin III"/>
    <property type="match status" value="1"/>
</dbReference>
<dbReference type="GO" id="GO:0000795">
    <property type="term" value="C:synaptonemal complex"/>
    <property type="evidence" value="ECO:0007669"/>
    <property type="project" value="Ensembl"/>
</dbReference>
<comment type="similarity">
    <text evidence="3">Belongs to the synapsin family.</text>
</comment>
<dbReference type="SUPFAM" id="SSF56059">
    <property type="entry name" value="Glutathione synthetase ATP-binding domain-like"/>
    <property type="match status" value="1"/>
</dbReference>
<evidence type="ECO:0000256" key="4">
    <source>
        <dbReference type="ARBA" id="ARBA00017852"/>
    </source>
</evidence>
<dbReference type="PRINTS" id="PR01368">
    <property type="entry name" value="SYNAPSIN"/>
</dbReference>
<evidence type="ECO:0000256" key="10">
    <source>
        <dbReference type="ARBA" id="ARBA00023180"/>
    </source>
</evidence>
<feature type="region of interest" description="Disordered" evidence="17">
    <location>
        <begin position="15"/>
        <end position="47"/>
    </location>
</feature>
<dbReference type="InterPro" id="IPR001359">
    <property type="entry name" value="Synapsin"/>
</dbReference>
<feature type="compositionally biased region" description="Low complexity" evidence="17">
    <location>
        <begin position="517"/>
        <end position="527"/>
    </location>
</feature>
<dbReference type="GO" id="GO:0030672">
    <property type="term" value="C:synaptic vesicle membrane"/>
    <property type="evidence" value="ECO:0007669"/>
    <property type="project" value="Ensembl"/>
</dbReference>
<dbReference type="PROSITE" id="PS00416">
    <property type="entry name" value="SYNAPSIN_2"/>
    <property type="match status" value="1"/>
</dbReference>
<dbReference type="GO" id="GO:0044297">
    <property type="term" value="C:cell body"/>
    <property type="evidence" value="ECO:0007669"/>
    <property type="project" value="Ensembl"/>
</dbReference>
<dbReference type="GO" id="GO:0005856">
    <property type="term" value="C:cytoskeleton"/>
    <property type="evidence" value="ECO:0007669"/>
    <property type="project" value="Ensembl"/>
</dbReference>
<dbReference type="PANTHER" id="PTHR10841">
    <property type="entry name" value="SYNAPSIN"/>
    <property type="match status" value="1"/>
</dbReference>
<evidence type="ECO:0000259" key="18">
    <source>
        <dbReference type="Pfam" id="PF02078"/>
    </source>
</evidence>
<evidence type="ECO:0000256" key="5">
    <source>
        <dbReference type="ARBA" id="ARBA00022481"/>
    </source>
</evidence>
<dbReference type="Proteomes" id="UP000694391">
    <property type="component" value="Unplaced"/>
</dbReference>
<keyword evidence="10" id="KW-0325">Glycoprotein</keyword>
<keyword evidence="9" id="KW-0333">Golgi apparatus</keyword>
<feature type="compositionally biased region" description="Pro residues" evidence="17">
    <location>
        <begin position="419"/>
        <end position="436"/>
    </location>
</feature>
<evidence type="ECO:0000256" key="17">
    <source>
        <dbReference type="SAM" id="MobiDB-lite"/>
    </source>
</evidence>
<dbReference type="PANTHER" id="PTHR10841:SF24">
    <property type="entry name" value="SYNAPSIN-1"/>
    <property type="match status" value="1"/>
</dbReference>
<evidence type="ECO:0000256" key="1">
    <source>
        <dbReference type="ARBA" id="ARBA00004234"/>
    </source>
</evidence>
<keyword evidence="7" id="KW-0677">Repeat</keyword>
<organism evidence="20 21">
    <name type="scientific">Canis lupus dingo</name>
    <name type="common">dingo</name>
    <dbReference type="NCBI Taxonomy" id="286419"/>
    <lineage>
        <taxon>Eukaryota</taxon>
        <taxon>Metazoa</taxon>
        <taxon>Chordata</taxon>
        <taxon>Craniata</taxon>
        <taxon>Vertebrata</taxon>
        <taxon>Euteleostomi</taxon>
        <taxon>Mammalia</taxon>
        <taxon>Eutheria</taxon>
        <taxon>Laurasiatheria</taxon>
        <taxon>Carnivora</taxon>
        <taxon>Caniformia</taxon>
        <taxon>Canidae</taxon>
        <taxon>Canis</taxon>
    </lineage>
</organism>
<feature type="region of interest" description="Disordered" evidence="17">
    <location>
        <begin position="53"/>
        <end position="72"/>
    </location>
</feature>
<dbReference type="GO" id="GO:0005794">
    <property type="term" value="C:Golgi apparatus"/>
    <property type="evidence" value="ECO:0007669"/>
    <property type="project" value="UniProtKB-SubCell"/>
</dbReference>
<feature type="compositionally biased region" description="Low complexity" evidence="17">
    <location>
        <begin position="572"/>
        <end position="586"/>
    </location>
</feature>
<dbReference type="Gene3D" id="3.30.470.20">
    <property type="entry name" value="ATP-grasp fold, B domain"/>
    <property type="match status" value="1"/>
</dbReference>
<feature type="compositionally biased region" description="Low complexity" evidence="17">
    <location>
        <begin position="473"/>
        <end position="501"/>
    </location>
</feature>
<dbReference type="FunFam" id="3.30.1490.20:FF:000008">
    <property type="entry name" value="Synapsin I"/>
    <property type="match status" value="1"/>
</dbReference>
<feature type="domain" description="Synapsin pre-ATP-grasp" evidence="18">
    <location>
        <begin position="113"/>
        <end position="211"/>
    </location>
</feature>
<dbReference type="InterPro" id="IPR019736">
    <property type="entry name" value="Synapsin_P_site"/>
</dbReference>
<dbReference type="GO" id="GO:0019901">
    <property type="term" value="F:protein kinase binding"/>
    <property type="evidence" value="ECO:0007669"/>
    <property type="project" value="Ensembl"/>
</dbReference>
<dbReference type="GO" id="GO:0014069">
    <property type="term" value="C:postsynaptic density"/>
    <property type="evidence" value="ECO:0007669"/>
    <property type="project" value="Ensembl"/>
</dbReference>
<dbReference type="Pfam" id="PF02078">
    <property type="entry name" value="Synapsin"/>
    <property type="match status" value="1"/>
</dbReference>
<dbReference type="GO" id="GO:0099504">
    <property type="term" value="P:synaptic vesicle cycle"/>
    <property type="evidence" value="ECO:0007669"/>
    <property type="project" value="Ensembl"/>
</dbReference>
<dbReference type="GO" id="GO:0042802">
    <property type="term" value="F:identical protein binding"/>
    <property type="evidence" value="ECO:0007669"/>
    <property type="project" value="Ensembl"/>
</dbReference>
<reference evidence="20" key="2">
    <citation type="submission" date="2025-09" db="UniProtKB">
        <authorList>
            <consortium name="Ensembl"/>
        </authorList>
    </citation>
    <scope>IDENTIFICATION</scope>
</reference>
<evidence type="ECO:0000256" key="2">
    <source>
        <dbReference type="ARBA" id="ARBA00004555"/>
    </source>
</evidence>
<evidence type="ECO:0000313" key="20">
    <source>
        <dbReference type="Ensembl" id="ENSCAFP00020027249.1"/>
    </source>
</evidence>
<keyword evidence="12" id="KW-0966">Cell projection</keyword>
<feature type="compositionally biased region" description="Polar residues" evidence="17">
    <location>
        <begin position="623"/>
        <end position="633"/>
    </location>
</feature>
<accession>A0A8C0L5H5</accession>
<dbReference type="GO" id="GO:0030425">
    <property type="term" value="C:dendrite"/>
    <property type="evidence" value="ECO:0007669"/>
    <property type="project" value="Ensembl"/>
</dbReference>
<feature type="compositionally biased region" description="Low complexity" evidence="17">
    <location>
        <begin position="53"/>
        <end position="69"/>
    </location>
</feature>
<keyword evidence="21" id="KW-1185">Reference proteome</keyword>
<feature type="compositionally biased region" description="Pro residues" evidence="17">
    <location>
        <begin position="505"/>
        <end position="516"/>
    </location>
</feature>
<dbReference type="Gene3D" id="3.40.50.20">
    <property type="match status" value="1"/>
</dbReference>
<comment type="subunit">
    <text evidence="16">Homodimer. Can form oligomers with SYN2. Interacts with CAPON. Forms a ternary complex with NOS1. Isoform Ib interacts with PRNP.</text>
</comment>
<reference evidence="20" key="1">
    <citation type="submission" date="2025-08" db="UniProtKB">
        <authorList>
            <consortium name="Ensembl"/>
        </authorList>
    </citation>
    <scope>IDENTIFICATION</scope>
</reference>
<comment type="subcellular location">
    <subcellularLocation>
        <location evidence="1">Cytoplasmic vesicle</location>
        <location evidence="1">Secretory vesicle</location>
        <location evidence="1">Synaptic vesicle</location>
    </subcellularLocation>
    <subcellularLocation>
        <location evidence="2">Golgi apparatus</location>
    </subcellularLocation>
    <subcellularLocation>
        <location evidence="15">Presynapse</location>
    </subcellularLocation>
</comment>
<keyword evidence="8" id="KW-0770">Synapse</keyword>
<keyword evidence="13" id="KW-0968">Cytoplasmic vesicle</keyword>